<accession>A0A0P9Z4A0</accession>
<dbReference type="GO" id="GO:0004803">
    <property type="term" value="F:transposase activity"/>
    <property type="evidence" value="ECO:0007669"/>
    <property type="project" value="InterPro"/>
</dbReference>
<evidence type="ECO:0000256" key="4">
    <source>
        <dbReference type="ARBA" id="ARBA00023172"/>
    </source>
</evidence>
<evidence type="ECO:0000313" key="7">
    <source>
        <dbReference type="EMBL" id="KPY46337.1"/>
    </source>
</evidence>
<keyword evidence="2" id="KW-0815">Transposition</keyword>
<evidence type="ECO:0000256" key="1">
    <source>
        <dbReference type="ARBA" id="ARBA00010075"/>
    </source>
</evidence>
<proteinExistence type="inferred from homology"/>
<feature type="domain" description="DUF4372" evidence="6">
    <location>
        <begin position="8"/>
        <end position="64"/>
    </location>
</feature>
<keyword evidence="3" id="KW-0238">DNA-binding</keyword>
<comment type="caution">
    <text evidence="7">The sequence shown here is derived from an EMBL/GenBank/DDBJ whole genome shotgun (WGS) entry which is preliminary data.</text>
</comment>
<evidence type="ECO:0000259" key="6">
    <source>
        <dbReference type="Pfam" id="PF14294"/>
    </source>
</evidence>
<dbReference type="AlphaFoldDB" id="A0A0P9Z4A0"/>
<dbReference type="GO" id="GO:0006313">
    <property type="term" value="P:DNA transposition"/>
    <property type="evidence" value="ECO:0007669"/>
    <property type="project" value="InterPro"/>
</dbReference>
<feature type="domain" description="Transposase IS4-like" evidence="5">
    <location>
        <begin position="118"/>
        <end position="332"/>
    </location>
</feature>
<evidence type="ECO:0000259" key="5">
    <source>
        <dbReference type="Pfam" id="PF01609"/>
    </source>
</evidence>
<protein>
    <submittedName>
        <fullName evidence="7">TRm22 transposase</fullName>
    </submittedName>
</protein>
<dbReference type="Gene3D" id="3.90.350.10">
    <property type="entry name" value="Transposase Inhibitor Protein From Tn5, Chain A, domain 1"/>
    <property type="match status" value="1"/>
</dbReference>
<dbReference type="Pfam" id="PF14294">
    <property type="entry name" value="DUF4372"/>
    <property type="match status" value="1"/>
</dbReference>
<comment type="similarity">
    <text evidence="1">Belongs to the transposase 11 family.</text>
</comment>
<evidence type="ECO:0000256" key="2">
    <source>
        <dbReference type="ARBA" id="ARBA00022578"/>
    </source>
</evidence>
<dbReference type="InterPro" id="IPR012337">
    <property type="entry name" value="RNaseH-like_sf"/>
</dbReference>
<dbReference type="SUPFAM" id="SSF53098">
    <property type="entry name" value="Ribonuclease H-like"/>
    <property type="match status" value="1"/>
</dbReference>
<dbReference type="InterPro" id="IPR025399">
    <property type="entry name" value="DUF4372"/>
</dbReference>
<dbReference type="GO" id="GO:0003677">
    <property type="term" value="F:DNA binding"/>
    <property type="evidence" value="ECO:0007669"/>
    <property type="project" value="UniProtKB-KW"/>
</dbReference>
<name>A0A0P9Z4A0_PSESI</name>
<reference evidence="7 8" key="1">
    <citation type="submission" date="2015-09" db="EMBL/GenBank/DDBJ databases">
        <title>Genome announcement of multiple Pseudomonas syringae strains.</title>
        <authorList>
            <person name="Thakur S."/>
            <person name="Wang P.W."/>
            <person name="Gong Y."/>
            <person name="Weir B.S."/>
            <person name="Guttman D.S."/>
        </authorList>
    </citation>
    <scope>NUCLEOTIDE SEQUENCE [LARGE SCALE GENOMIC DNA]</scope>
    <source>
        <strain evidence="7 8">ICMP3882</strain>
    </source>
</reference>
<organism evidence="7 8">
    <name type="scientific">Pseudomonas syringae pv. ribicola</name>
    <dbReference type="NCBI Taxonomy" id="55398"/>
    <lineage>
        <taxon>Bacteria</taxon>
        <taxon>Pseudomonadati</taxon>
        <taxon>Pseudomonadota</taxon>
        <taxon>Gammaproteobacteria</taxon>
        <taxon>Pseudomonadales</taxon>
        <taxon>Pseudomonadaceae</taxon>
        <taxon>Pseudomonas</taxon>
    </lineage>
</organism>
<sequence>MIIAMFSNTHLGQLLSAFPSQFFQKEVKACGADRYAKRCTSRDLLVTLVLGHLQQSSSLRSLSAMSEAFDEHHHLNARPVPRSTLSDALNKRSFIPFQKACESMLSAISGQQRRLAKRMISLIDSTSITLRGPDFDEWTKATKTRITQGLKVHTGFDPVQCAPVYISITPANVNDMADALKVPIESGVTYVFDKGYCSYNWWYQIHQAEAFFVTRLKKDANVQLSHEHSCPSPDSTVQADDIVEFGKRHRVFRGTPVRRVKVQLETWENPLTLVTNDLTRSAEEIADLYKERWQIELFFKWIKQHLKLKRFYAFSENAVKLQIYSAIITYVLLHIFQKRSNFRGSLFDLTRSLVCVLFERPLAKEHRKKRRRKNEEMKVAQGSLLL</sequence>
<dbReference type="PANTHER" id="PTHR33258:SF1">
    <property type="entry name" value="TRANSPOSASE INSL FOR INSERTION SEQUENCE ELEMENT IS186A-RELATED"/>
    <property type="match status" value="1"/>
</dbReference>
<dbReference type="EMBL" id="LJRF01000123">
    <property type="protein sequence ID" value="KPY46337.1"/>
    <property type="molecule type" value="Genomic_DNA"/>
</dbReference>
<evidence type="ECO:0000256" key="3">
    <source>
        <dbReference type="ARBA" id="ARBA00023125"/>
    </source>
</evidence>
<dbReference type="PATRIC" id="fig|55398.3.peg.1186"/>
<dbReference type="PANTHER" id="PTHR33258">
    <property type="entry name" value="TRANSPOSASE INSL FOR INSERTION SEQUENCE ELEMENT IS186A-RELATED"/>
    <property type="match status" value="1"/>
</dbReference>
<dbReference type="InterPro" id="IPR002559">
    <property type="entry name" value="Transposase_11"/>
</dbReference>
<keyword evidence="4" id="KW-0233">DNA recombination</keyword>
<dbReference type="Proteomes" id="UP000050554">
    <property type="component" value="Unassembled WGS sequence"/>
</dbReference>
<dbReference type="NCBIfam" id="NF033592">
    <property type="entry name" value="transpos_IS4_1"/>
    <property type="match status" value="1"/>
</dbReference>
<evidence type="ECO:0000313" key="8">
    <source>
        <dbReference type="Proteomes" id="UP000050554"/>
    </source>
</evidence>
<dbReference type="InterPro" id="IPR047952">
    <property type="entry name" value="Transpos_IS4"/>
</dbReference>
<gene>
    <name evidence="7" type="ORF">ALO47_00945</name>
</gene>
<dbReference type="Pfam" id="PF01609">
    <property type="entry name" value="DDE_Tnp_1"/>
    <property type="match status" value="1"/>
</dbReference>